<evidence type="ECO:0000313" key="3">
    <source>
        <dbReference type="Proteomes" id="UP001195769"/>
    </source>
</evidence>
<keyword evidence="3" id="KW-1185">Reference proteome</keyword>
<feature type="compositionally biased region" description="Polar residues" evidence="1">
    <location>
        <begin position="69"/>
        <end position="85"/>
    </location>
</feature>
<evidence type="ECO:0000256" key="1">
    <source>
        <dbReference type="SAM" id="MobiDB-lite"/>
    </source>
</evidence>
<evidence type="ECO:0000313" key="2">
    <source>
        <dbReference type="EMBL" id="KAG1895095.1"/>
    </source>
</evidence>
<organism evidence="2 3">
    <name type="scientific">Suillus fuscotomentosus</name>
    <dbReference type="NCBI Taxonomy" id="1912939"/>
    <lineage>
        <taxon>Eukaryota</taxon>
        <taxon>Fungi</taxon>
        <taxon>Dikarya</taxon>
        <taxon>Basidiomycota</taxon>
        <taxon>Agaricomycotina</taxon>
        <taxon>Agaricomycetes</taxon>
        <taxon>Agaricomycetidae</taxon>
        <taxon>Boletales</taxon>
        <taxon>Suillineae</taxon>
        <taxon>Suillaceae</taxon>
        <taxon>Suillus</taxon>
    </lineage>
</organism>
<name>A0AAD4HEX0_9AGAM</name>
<dbReference type="AlphaFoldDB" id="A0AAD4HEX0"/>
<dbReference type="GeneID" id="64662265"/>
<proteinExistence type="predicted"/>
<dbReference type="Proteomes" id="UP001195769">
    <property type="component" value="Unassembled WGS sequence"/>
</dbReference>
<gene>
    <name evidence="2" type="ORF">F5891DRAFT_1194611</name>
</gene>
<comment type="caution">
    <text evidence="2">The sequence shown here is derived from an EMBL/GenBank/DDBJ whole genome shotgun (WGS) entry which is preliminary data.</text>
</comment>
<protein>
    <submittedName>
        <fullName evidence="2">Uncharacterized protein</fullName>
    </submittedName>
</protein>
<dbReference type="EMBL" id="JABBWK010000071">
    <property type="protein sequence ID" value="KAG1895095.1"/>
    <property type="molecule type" value="Genomic_DNA"/>
</dbReference>
<sequence length="181" mass="19250">MGLDKNPATVRHFPIPRFPAELDPQHAASATAVRSAMDPIIRSALLSGTSLDNPIGAKAMEPEPVLPASDTTAACFQTPPTSKTKPGNVARQVGSSNKRKTGNEDSDVAVISDGPKSPPLSRSRQKRKNKFQSTDEDKVHTGTILVKELPGGSDKGASDTRTAVQDRPLVCKQFVPSERIG</sequence>
<dbReference type="RefSeq" id="XP_041220671.1">
    <property type="nucleotide sequence ID" value="XM_041367967.1"/>
</dbReference>
<accession>A0AAD4HEX0</accession>
<feature type="region of interest" description="Disordered" evidence="1">
    <location>
        <begin position="49"/>
        <end position="167"/>
    </location>
</feature>
<reference evidence="2" key="1">
    <citation type="journal article" date="2020" name="New Phytol.">
        <title>Comparative genomics reveals dynamic genome evolution in host specialist ectomycorrhizal fungi.</title>
        <authorList>
            <person name="Lofgren L.A."/>
            <person name="Nguyen N.H."/>
            <person name="Vilgalys R."/>
            <person name="Ruytinx J."/>
            <person name="Liao H.L."/>
            <person name="Branco S."/>
            <person name="Kuo A."/>
            <person name="LaButti K."/>
            <person name="Lipzen A."/>
            <person name="Andreopoulos W."/>
            <person name="Pangilinan J."/>
            <person name="Riley R."/>
            <person name="Hundley H."/>
            <person name="Na H."/>
            <person name="Barry K."/>
            <person name="Grigoriev I.V."/>
            <person name="Stajich J.E."/>
            <person name="Kennedy P.G."/>
        </authorList>
    </citation>
    <scope>NUCLEOTIDE SEQUENCE</scope>
    <source>
        <strain evidence="2">FC203</strain>
    </source>
</reference>